<dbReference type="AlphaFoldDB" id="A0A1I2LS83"/>
<name>A0A1I2LS83_9BACT</name>
<dbReference type="GO" id="GO:0030170">
    <property type="term" value="F:pyridoxal phosphate binding"/>
    <property type="evidence" value="ECO:0007669"/>
    <property type="project" value="InterPro"/>
</dbReference>
<protein>
    <submittedName>
        <fullName evidence="2">MOSC domain-containing protein YiiM</fullName>
    </submittedName>
</protein>
<accession>A0A1I2LS83</accession>
<feature type="domain" description="MOSC" evidence="1">
    <location>
        <begin position="28"/>
        <end position="163"/>
    </location>
</feature>
<evidence type="ECO:0000259" key="1">
    <source>
        <dbReference type="PROSITE" id="PS51340"/>
    </source>
</evidence>
<dbReference type="InterPro" id="IPR005302">
    <property type="entry name" value="MoCF_Sase_C"/>
</dbReference>
<dbReference type="PROSITE" id="PS51340">
    <property type="entry name" value="MOSC"/>
    <property type="match status" value="1"/>
</dbReference>
<dbReference type="STRING" id="655355.SAMN05216283_11654"/>
<evidence type="ECO:0000313" key="3">
    <source>
        <dbReference type="Proteomes" id="UP000198964"/>
    </source>
</evidence>
<dbReference type="Proteomes" id="UP000198964">
    <property type="component" value="Unassembled WGS sequence"/>
</dbReference>
<dbReference type="RefSeq" id="WP_093921561.1">
    <property type="nucleotide sequence ID" value="NZ_FONW01000016.1"/>
</dbReference>
<dbReference type="InterPro" id="IPR011037">
    <property type="entry name" value="Pyrv_Knase-like_insert_dom_sf"/>
</dbReference>
<dbReference type="PANTHER" id="PTHR30212:SF2">
    <property type="entry name" value="PROTEIN YIIM"/>
    <property type="match status" value="1"/>
</dbReference>
<organism evidence="2 3">
    <name type="scientific">Sunxiuqinia elliptica</name>
    <dbReference type="NCBI Taxonomy" id="655355"/>
    <lineage>
        <taxon>Bacteria</taxon>
        <taxon>Pseudomonadati</taxon>
        <taxon>Bacteroidota</taxon>
        <taxon>Bacteroidia</taxon>
        <taxon>Marinilabiliales</taxon>
        <taxon>Prolixibacteraceae</taxon>
        <taxon>Sunxiuqinia</taxon>
    </lineage>
</organism>
<dbReference type="GO" id="GO:0030151">
    <property type="term" value="F:molybdenum ion binding"/>
    <property type="evidence" value="ECO:0007669"/>
    <property type="project" value="InterPro"/>
</dbReference>
<dbReference type="InterPro" id="IPR052353">
    <property type="entry name" value="Benzoxazolinone_Detox_Enz"/>
</dbReference>
<sequence length="219" mass="25085">MKVISTNLGDPVEVVWRGKTIQTGVFKYPVSQPLLLEAEDVRHDHVIDRRYHGGVDKACYIYGVEHYEFWKQRYPDLDWQWGMFGENLTIAGINESEMNIGDVYRLGEALVQITQPRQPCFKLGFRFGTQQIVHEFQQEPYPGVYVRVLKCGSVSVGDQMQLEESAQDSLSLATVFSLLMTDRNNIDLLKKAIALPDLAEACRNDLKKILIFAQRNSEK</sequence>
<dbReference type="GO" id="GO:0003824">
    <property type="term" value="F:catalytic activity"/>
    <property type="evidence" value="ECO:0007669"/>
    <property type="project" value="InterPro"/>
</dbReference>
<gene>
    <name evidence="2" type="ORF">SAMN05216283_11654</name>
</gene>
<dbReference type="PANTHER" id="PTHR30212">
    <property type="entry name" value="PROTEIN YIIM"/>
    <property type="match status" value="1"/>
</dbReference>
<dbReference type="SUPFAM" id="SSF50800">
    <property type="entry name" value="PK beta-barrel domain-like"/>
    <property type="match status" value="1"/>
</dbReference>
<keyword evidence="3" id="KW-1185">Reference proteome</keyword>
<proteinExistence type="predicted"/>
<dbReference type="Pfam" id="PF03473">
    <property type="entry name" value="MOSC"/>
    <property type="match status" value="1"/>
</dbReference>
<dbReference type="Gene3D" id="2.40.33.20">
    <property type="entry name" value="PK beta-barrel domain-like"/>
    <property type="match status" value="1"/>
</dbReference>
<evidence type="ECO:0000313" key="2">
    <source>
        <dbReference type="EMBL" id="SFF80237.1"/>
    </source>
</evidence>
<dbReference type="EMBL" id="FONW01000016">
    <property type="protein sequence ID" value="SFF80237.1"/>
    <property type="molecule type" value="Genomic_DNA"/>
</dbReference>
<reference evidence="2 3" key="1">
    <citation type="submission" date="2016-10" db="EMBL/GenBank/DDBJ databases">
        <authorList>
            <person name="de Groot N.N."/>
        </authorList>
    </citation>
    <scope>NUCLEOTIDE SEQUENCE [LARGE SCALE GENOMIC DNA]</scope>
    <source>
        <strain evidence="2 3">CGMCC 1.9156</strain>
    </source>
</reference>